<dbReference type="Gene3D" id="2.10.50.10">
    <property type="entry name" value="Tumor Necrosis Factor Receptor, subunit A, domain 2"/>
    <property type="match status" value="1"/>
</dbReference>
<accession>A0A2B4RUR2</accession>
<dbReference type="GO" id="GO:0005886">
    <property type="term" value="C:plasma membrane"/>
    <property type="evidence" value="ECO:0007669"/>
    <property type="project" value="TreeGrafter"/>
</dbReference>
<feature type="disulfide bond" evidence="1">
    <location>
        <begin position="84"/>
        <end position="99"/>
    </location>
</feature>
<name>A0A2B4RUR2_STYPI</name>
<dbReference type="GO" id="GO:0015026">
    <property type="term" value="F:coreceptor activity"/>
    <property type="evidence" value="ECO:0007669"/>
    <property type="project" value="TreeGrafter"/>
</dbReference>
<dbReference type="InterPro" id="IPR052302">
    <property type="entry name" value="Neurotrophin_rcpt-DD"/>
</dbReference>
<evidence type="ECO:0000256" key="1">
    <source>
        <dbReference type="PROSITE-ProRule" id="PRU00206"/>
    </source>
</evidence>
<feature type="chain" id="PRO_5012157069" description="TNFR-Cys domain-containing protein" evidence="4">
    <location>
        <begin position="33"/>
        <end position="425"/>
    </location>
</feature>
<feature type="region of interest" description="Disordered" evidence="2">
    <location>
        <begin position="191"/>
        <end position="227"/>
    </location>
</feature>
<dbReference type="Proteomes" id="UP000225706">
    <property type="component" value="Unassembled WGS sequence"/>
</dbReference>
<dbReference type="PANTHER" id="PTHR46605:SF2">
    <property type="entry name" value="TNFR-CYS DOMAIN-CONTAINING PROTEIN"/>
    <property type="match status" value="1"/>
</dbReference>
<keyword evidence="7" id="KW-1185">Reference proteome</keyword>
<dbReference type="PROSITE" id="PS50050">
    <property type="entry name" value="TNFR_NGFR_2"/>
    <property type="match status" value="1"/>
</dbReference>
<dbReference type="GO" id="GO:0048406">
    <property type="term" value="F:nerve growth factor binding"/>
    <property type="evidence" value="ECO:0007669"/>
    <property type="project" value="TreeGrafter"/>
</dbReference>
<dbReference type="EMBL" id="LSMT01000335">
    <property type="protein sequence ID" value="PFX19995.1"/>
    <property type="molecule type" value="Genomic_DNA"/>
</dbReference>
<dbReference type="PROSITE" id="PS00652">
    <property type="entry name" value="TNFR_NGFR_1"/>
    <property type="match status" value="1"/>
</dbReference>
<dbReference type="PANTHER" id="PTHR46605">
    <property type="entry name" value="TUMOR NECROSIS FACTOR RECEPTOR"/>
    <property type="match status" value="1"/>
</dbReference>
<evidence type="ECO:0000256" key="3">
    <source>
        <dbReference type="SAM" id="Phobius"/>
    </source>
</evidence>
<dbReference type="InterPro" id="IPR011029">
    <property type="entry name" value="DEATH-like_dom_sf"/>
</dbReference>
<evidence type="ECO:0000256" key="4">
    <source>
        <dbReference type="SAM" id="SignalP"/>
    </source>
</evidence>
<organism evidence="6 7">
    <name type="scientific">Stylophora pistillata</name>
    <name type="common">Smooth cauliflower coral</name>
    <dbReference type="NCBI Taxonomy" id="50429"/>
    <lineage>
        <taxon>Eukaryota</taxon>
        <taxon>Metazoa</taxon>
        <taxon>Cnidaria</taxon>
        <taxon>Anthozoa</taxon>
        <taxon>Hexacorallia</taxon>
        <taxon>Scleractinia</taxon>
        <taxon>Astrocoeniina</taxon>
        <taxon>Pocilloporidae</taxon>
        <taxon>Stylophora</taxon>
    </lineage>
</organism>
<keyword evidence="3" id="KW-0812">Transmembrane</keyword>
<protein>
    <recommendedName>
        <fullName evidence="5">TNFR-Cys domain-containing protein</fullName>
    </recommendedName>
</protein>
<dbReference type="Pfam" id="PF00020">
    <property type="entry name" value="TNFR_c6"/>
    <property type="match status" value="1"/>
</dbReference>
<feature type="transmembrane region" description="Helical" evidence="3">
    <location>
        <begin position="252"/>
        <end position="276"/>
    </location>
</feature>
<evidence type="ECO:0000259" key="5">
    <source>
        <dbReference type="PROSITE" id="PS50050"/>
    </source>
</evidence>
<proteinExistence type="predicted"/>
<evidence type="ECO:0000256" key="2">
    <source>
        <dbReference type="SAM" id="MobiDB-lite"/>
    </source>
</evidence>
<dbReference type="GO" id="GO:0007266">
    <property type="term" value="P:Rho protein signal transduction"/>
    <property type="evidence" value="ECO:0007669"/>
    <property type="project" value="TreeGrafter"/>
</dbReference>
<dbReference type="GO" id="GO:0005035">
    <property type="term" value="F:death receptor activity"/>
    <property type="evidence" value="ECO:0007669"/>
    <property type="project" value="TreeGrafter"/>
</dbReference>
<feature type="disulfide bond" evidence="1">
    <location>
        <begin position="102"/>
        <end position="115"/>
    </location>
</feature>
<sequence length="425" mass="47789">MSMRSWTRHSGAKMKRLLIVFNFGMLICCVRGDFPCKSHQIHWNGTTQKKFKCIDCPDCPVGSEISVPCGTSVKYWTPVHCISCKLGETYSEKYDKAQCKACTICSAGKAMVKNCTLFSNTQCSKECKPGFYSFPFSFSCWPCSDCCHDGKDELSEECSGNYLKKCKMRPSPCSYVRTTNTPTQAATMIHRAPTQLSSKRNTQTPTPTKEKEKFTSPALSTNSDEALKSRINQSISTSKSVESPKKESGNKVLLVLSGVGGVLGIAGLFVVITAMIRHGVFCRPFCLRGGNSKNSVDIPLDELEMKPTLSQEELRPDDVTLEELERNSMDLFDWVCTRLDNGRLGFRRDYERLAAKYRLFSLDFRNSLKNELKIDGGSPSKVLMSQLQTMYPNHPVRCLVRKLKEIRRNDIAQKLTPYALKNVKN</sequence>
<evidence type="ECO:0000313" key="6">
    <source>
        <dbReference type="EMBL" id="PFX19995.1"/>
    </source>
</evidence>
<feature type="compositionally biased region" description="Polar residues" evidence="2">
    <location>
        <begin position="217"/>
        <end position="227"/>
    </location>
</feature>
<feature type="domain" description="TNFR-Cys" evidence="5">
    <location>
        <begin position="83"/>
        <end position="123"/>
    </location>
</feature>
<reference evidence="7" key="1">
    <citation type="journal article" date="2017" name="bioRxiv">
        <title>Comparative analysis of the genomes of Stylophora pistillata and Acropora digitifera provides evidence for extensive differences between species of corals.</title>
        <authorList>
            <person name="Voolstra C.R."/>
            <person name="Li Y."/>
            <person name="Liew Y.J."/>
            <person name="Baumgarten S."/>
            <person name="Zoccola D."/>
            <person name="Flot J.-F."/>
            <person name="Tambutte S."/>
            <person name="Allemand D."/>
            <person name="Aranda M."/>
        </authorList>
    </citation>
    <scope>NUCLEOTIDE SEQUENCE [LARGE SCALE GENOMIC DNA]</scope>
</reference>
<feature type="repeat" description="TNFR-Cys" evidence="1">
    <location>
        <begin position="83"/>
        <end position="123"/>
    </location>
</feature>
<feature type="compositionally biased region" description="Polar residues" evidence="2">
    <location>
        <begin position="194"/>
        <end position="203"/>
    </location>
</feature>
<gene>
    <name evidence="6" type="ORF">AWC38_SpisGene15584</name>
</gene>
<comment type="caution">
    <text evidence="6">The sequence shown here is derived from an EMBL/GenBank/DDBJ whole genome shotgun (WGS) entry which is preliminary data.</text>
</comment>
<dbReference type="Gene3D" id="1.10.533.10">
    <property type="entry name" value="Death Domain, Fas"/>
    <property type="match status" value="1"/>
</dbReference>
<dbReference type="AlphaFoldDB" id="A0A2B4RUR2"/>
<dbReference type="InterPro" id="IPR001368">
    <property type="entry name" value="TNFR/NGFR_Cys_rich_reg"/>
</dbReference>
<keyword evidence="4" id="KW-0732">Signal</keyword>
<feature type="signal peptide" evidence="4">
    <location>
        <begin position="1"/>
        <end position="32"/>
    </location>
</feature>
<keyword evidence="1" id="KW-1015">Disulfide bond</keyword>
<keyword evidence="3" id="KW-0472">Membrane</keyword>
<keyword evidence="3" id="KW-1133">Transmembrane helix</keyword>
<dbReference type="OrthoDB" id="5965025at2759"/>
<evidence type="ECO:0000313" key="7">
    <source>
        <dbReference type="Proteomes" id="UP000225706"/>
    </source>
</evidence>
<feature type="disulfide bond" evidence="1">
    <location>
        <begin position="105"/>
        <end position="123"/>
    </location>
</feature>
<dbReference type="GO" id="GO:0009986">
    <property type="term" value="C:cell surface"/>
    <property type="evidence" value="ECO:0007669"/>
    <property type="project" value="TreeGrafter"/>
</dbReference>